<dbReference type="SUPFAM" id="SSF81382">
    <property type="entry name" value="Skp1 dimerisation domain-like"/>
    <property type="match status" value="1"/>
</dbReference>
<organism evidence="3 4">
    <name type="scientific">Musa troglodytarum</name>
    <name type="common">fe'i banana</name>
    <dbReference type="NCBI Taxonomy" id="320322"/>
    <lineage>
        <taxon>Eukaryota</taxon>
        <taxon>Viridiplantae</taxon>
        <taxon>Streptophyta</taxon>
        <taxon>Embryophyta</taxon>
        <taxon>Tracheophyta</taxon>
        <taxon>Spermatophyta</taxon>
        <taxon>Magnoliopsida</taxon>
        <taxon>Liliopsida</taxon>
        <taxon>Zingiberales</taxon>
        <taxon>Musaceae</taxon>
        <taxon>Musa</taxon>
    </lineage>
</organism>
<dbReference type="InterPro" id="IPR036296">
    <property type="entry name" value="SKP1-like_dim_sf"/>
</dbReference>
<protein>
    <recommendedName>
        <fullName evidence="2">SKP1 component dimerisation domain-containing protein</fullName>
    </recommendedName>
</protein>
<keyword evidence="4" id="KW-1185">Reference proteome</keyword>
<dbReference type="Proteomes" id="UP001055439">
    <property type="component" value="Chromosome 10"/>
</dbReference>
<comment type="pathway">
    <text evidence="1">Protein modification; protein ubiquitination.</text>
</comment>
<dbReference type="Gene3D" id="3.30.710.10">
    <property type="entry name" value="Potassium Channel Kv1.1, Chain A"/>
    <property type="match status" value="1"/>
</dbReference>
<dbReference type="InterPro" id="IPR016072">
    <property type="entry name" value="Skp1_comp_dimer"/>
</dbReference>
<dbReference type="GO" id="GO:0006511">
    <property type="term" value="P:ubiquitin-dependent protein catabolic process"/>
    <property type="evidence" value="ECO:0007669"/>
    <property type="project" value="InterPro"/>
</dbReference>
<dbReference type="AlphaFoldDB" id="A0A9E7JKP0"/>
<dbReference type="InterPro" id="IPR016897">
    <property type="entry name" value="SKP1"/>
</dbReference>
<dbReference type="EMBL" id="CP097503">
    <property type="protein sequence ID" value="URD84630.1"/>
    <property type="molecule type" value="Genomic_DNA"/>
</dbReference>
<feature type="domain" description="SKP1 component dimerisation" evidence="2">
    <location>
        <begin position="74"/>
        <end position="120"/>
    </location>
</feature>
<dbReference type="InterPro" id="IPR011333">
    <property type="entry name" value="SKP1/BTB/POZ_sf"/>
</dbReference>
<dbReference type="Pfam" id="PF01466">
    <property type="entry name" value="Skp1"/>
    <property type="match status" value="1"/>
</dbReference>
<gene>
    <name evidence="3" type="ORF">MUK42_02277</name>
</gene>
<accession>A0A9E7JKP0</accession>
<evidence type="ECO:0000256" key="1">
    <source>
        <dbReference type="ARBA" id="ARBA00004906"/>
    </source>
</evidence>
<evidence type="ECO:0000313" key="3">
    <source>
        <dbReference type="EMBL" id="URD84630.1"/>
    </source>
</evidence>
<dbReference type="OrthoDB" id="774393at2759"/>
<dbReference type="PANTHER" id="PTHR11165">
    <property type="entry name" value="SKP1"/>
    <property type="match status" value="1"/>
</dbReference>
<name>A0A9E7JKP0_9LILI</name>
<evidence type="ECO:0000313" key="4">
    <source>
        <dbReference type="Proteomes" id="UP001055439"/>
    </source>
</evidence>
<sequence>MIRNLISYMGGADGFQVPLLSVTAPVLAKLLDLLNVNTKSGDKEATLKIEELMKADMNMMIDVLGAANYIEATSLFDLSCKALANKFKDMSVEELRAFLDIECDFTEEELQQIHDEAAWAFD</sequence>
<proteinExistence type="predicted"/>
<evidence type="ECO:0000259" key="2">
    <source>
        <dbReference type="Pfam" id="PF01466"/>
    </source>
</evidence>
<reference evidence="3" key="1">
    <citation type="submission" date="2022-05" db="EMBL/GenBank/DDBJ databases">
        <title>The Musa troglodytarum L. genome provides insights into the mechanism of non-climacteric behaviour and enrichment of carotenoids.</title>
        <authorList>
            <person name="Wang J."/>
        </authorList>
    </citation>
    <scope>NUCLEOTIDE SEQUENCE</scope>
    <source>
        <tissue evidence="3">Leaf</tissue>
    </source>
</reference>